<feature type="signal peptide" evidence="1">
    <location>
        <begin position="1"/>
        <end position="19"/>
    </location>
</feature>
<proteinExistence type="predicted"/>
<gene>
    <name evidence="2" type="ORF">FOL47_009764</name>
</gene>
<protein>
    <recommendedName>
        <fullName evidence="4">Secreted protein</fullName>
    </recommendedName>
</protein>
<dbReference type="Proteomes" id="UP000591131">
    <property type="component" value="Unassembled WGS sequence"/>
</dbReference>
<keyword evidence="1" id="KW-0732">Signal</keyword>
<evidence type="ECO:0000313" key="2">
    <source>
        <dbReference type="EMBL" id="KAF4654838.1"/>
    </source>
</evidence>
<comment type="caution">
    <text evidence="2">The sequence shown here is derived from an EMBL/GenBank/DDBJ whole genome shotgun (WGS) entry which is preliminary data.</text>
</comment>
<name>A0A7J6L6L1_PERCH</name>
<reference evidence="2 3" key="1">
    <citation type="submission" date="2020-04" db="EMBL/GenBank/DDBJ databases">
        <title>Perkinsus chesapeaki whole genome sequence.</title>
        <authorList>
            <person name="Bogema D.R."/>
        </authorList>
    </citation>
    <scope>NUCLEOTIDE SEQUENCE [LARGE SCALE GENOMIC DNA]</scope>
    <source>
        <strain evidence="2">ATCC PRA-425</strain>
    </source>
</reference>
<evidence type="ECO:0008006" key="4">
    <source>
        <dbReference type="Google" id="ProtNLM"/>
    </source>
</evidence>
<dbReference type="AlphaFoldDB" id="A0A7J6L6L1"/>
<keyword evidence="3" id="KW-1185">Reference proteome</keyword>
<evidence type="ECO:0000313" key="3">
    <source>
        <dbReference type="Proteomes" id="UP000591131"/>
    </source>
</evidence>
<accession>A0A7J6L6L1</accession>
<evidence type="ECO:0000256" key="1">
    <source>
        <dbReference type="SAM" id="SignalP"/>
    </source>
</evidence>
<sequence length="115" mass="12339">MRLLVNLLLASTVAEFVRRAQTPDTEYYGRPDGGGLGWCPLRQYAFAYMLGGSICAPKCSSVSECPPPSGGAKGPVECLQSCFLRCKEDSDCPELSGGESFCGKQAAPFAVCFWK</sequence>
<organism evidence="2 3">
    <name type="scientific">Perkinsus chesapeaki</name>
    <name type="common">Clam parasite</name>
    <name type="synonym">Perkinsus andrewsi</name>
    <dbReference type="NCBI Taxonomy" id="330153"/>
    <lineage>
        <taxon>Eukaryota</taxon>
        <taxon>Sar</taxon>
        <taxon>Alveolata</taxon>
        <taxon>Perkinsozoa</taxon>
        <taxon>Perkinsea</taxon>
        <taxon>Perkinsida</taxon>
        <taxon>Perkinsidae</taxon>
        <taxon>Perkinsus</taxon>
    </lineage>
</organism>
<dbReference type="EMBL" id="JAAPAO010000700">
    <property type="protein sequence ID" value="KAF4654838.1"/>
    <property type="molecule type" value="Genomic_DNA"/>
</dbReference>
<feature type="chain" id="PRO_5029608372" description="Secreted protein" evidence="1">
    <location>
        <begin position="20"/>
        <end position="115"/>
    </location>
</feature>